<dbReference type="InterPro" id="IPR039424">
    <property type="entry name" value="SBP_5"/>
</dbReference>
<proteinExistence type="inferred from homology"/>
<dbReference type="InterPro" id="IPR000914">
    <property type="entry name" value="SBP_5_dom"/>
</dbReference>
<evidence type="ECO:0000256" key="4">
    <source>
        <dbReference type="ARBA" id="ARBA00022729"/>
    </source>
</evidence>
<feature type="chain" id="PRO_5038554439" evidence="6">
    <location>
        <begin position="25"/>
        <end position="581"/>
    </location>
</feature>
<feature type="region of interest" description="Disordered" evidence="5">
    <location>
        <begin position="30"/>
        <end position="52"/>
    </location>
</feature>
<gene>
    <name evidence="8" type="ORF">U732_483</name>
</gene>
<dbReference type="EMBL" id="AYSO01000020">
    <property type="protein sequence ID" value="KIE45046.1"/>
    <property type="molecule type" value="Genomic_DNA"/>
</dbReference>
<dbReference type="GO" id="GO:0030313">
    <property type="term" value="C:cell envelope"/>
    <property type="evidence" value="ECO:0007669"/>
    <property type="project" value="UniProtKB-SubCell"/>
</dbReference>
<evidence type="ECO:0000256" key="3">
    <source>
        <dbReference type="ARBA" id="ARBA00022448"/>
    </source>
</evidence>
<dbReference type="InterPro" id="IPR030678">
    <property type="entry name" value="Peptide/Ni-bd"/>
</dbReference>
<dbReference type="RefSeq" id="WP_039636355.1">
    <property type="nucleotide sequence ID" value="NZ_AYSO01000020.1"/>
</dbReference>
<dbReference type="CDD" id="cd08504">
    <property type="entry name" value="PBP2_OppA"/>
    <property type="match status" value="1"/>
</dbReference>
<dbReference type="GO" id="GO:0042597">
    <property type="term" value="C:periplasmic space"/>
    <property type="evidence" value="ECO:0007669"/>
    <property type="project" value="UniProtKB-ARBA"/>
</dbReference>
<dbReference type="Proteomes" id="UP000031366">
    <property type="component" value="Unassembled WGS sequence"/>
</dbReference>
<sequence>MKSKKWISILLTAIVMAGCVLGFAGCNKNSDNDKNVESKEPTEQTPETTTGKKDEDQYLKTILLEPQTLDPNEAQDTSTNTILSAVQEGLVRAKVVDGHETLEPAGAESWSVSDDGLVWTFKLRDKKWSDGVKVTAQHYVDSYKRILDKNNAFAYAYFLYDVKGAEAYNKGTGKVEDVGVEAKDDNTLVLTLERPTSYFEKKLVHTAFFPNRIDVIEKGGEAWKTDHTKQVYCGPYKIKEWIRDNTLILEKNQDYWDAENVFIERVEMNDIKEFSTQAQLFESKELDVTGSTQEYIKKWTEMAETGKFKAATGEIPGAWYLGFNCQGGPSGLLSNKKIRLAMALSVDREDYVNAITGRYTAAYGWVPKAIEVGDVNFREKVAEPLKELSDEYKGKPEKLQELFKEGLKELGKDTTDLSKIKLKYLTYGSTAAMKQQQEWYQQQFEKNLGIKIDVQVLADFGIWTKAVDDMDYDVMVWGWSADFNDPINFLEMFETSNGNNSVKFSNAEYDEIYKELLTETDENKRIEKYQRLEEILVKEEVGIAPMYYEDTRRFTQNYLKDFMTPKFGPSYEWRWAYTEGR</sequence>
<dbReference type="AlphaFoldDB" id="A0A0C1R3L0"/>
<reference evidence="8 9" key="1">
    <citation type="journal article" date="2015" name="Infect. Genet. Evol.">
        <title>Genomic sequences of six botulinum neurotoxin-producing strains representing three clostridial species illustrate the mobility and diversity of botulinum neurotoxin genes.</title>
        <authorList>
            <person name="Smith T.J."/>
            <person name="Hill K.K."/>
            <person name="Xie G."/>
            <person name="Foley B.T."/>
            <person name="Williamson C.H."/>
            <person name="Foster J.T."/>
            <person name="Johnson S.L."/>
            <person name="Chertkov O."/>
            <person name="Teshima H."/>
            <person name="Gibbons H.S."/>
            <person name="Johnsky L.A."/>
            <person name="Karavis M.A."/>
            <person name="Smith L.A."/>
        </authorList>
    </citation>
    <scope>NUCLEOTIDE SEQUENCE [LARGE SCALE GENOMIC DNA]</scope>
    <source>
        <strain evidence="8 9">CDC 2741</strain>
    </source>
</reference>
<dbReference type="PANTHER" id="PTHR30290">
    <property type="entry name" value="PERIPLASMIC BINDING COMPONENT OF ABC TRANSPORTER"/>
    <property type="match status" value="1"/>
</dbReference>
<dbReference type="Gene3D" id="3.90.76.10">
    <property type="entry name" value="Dipeptide-binding Protein, Domain 1"/>
    <property type="match status" value="1"/>
</dbReference>
<evidence type="ECO:0000259" key="7">
    <source>
        <dbReference type="Pfam" id="PF00496"/>
    </source>
</evidence>
<dbReference type="FunFam" id="3.90.76.10:FF:000001">
    <property type="entry name" value="Oligopeptide ABC transporter substrate-binding protein"/>
    <property type="match status" value="1"/>
</dbReference>
<comment type="similarity">
    <text evidence="2">Belongs to the bacterial solute-binding protein 5 family.</text>
</comment>
<dbReference type="Gene3D" id="3.40.190.10">
    <property type="entry name" value="Periplasmic binding protein-like II"/>
    <property type="match status" value="1"/>
</dbReference>
<evidence type="ECO:0000256" key="5">
    <source>
        <dbReference type="SAM" id="MobiDB-lite"/>
    </source>
</evidence>
<evidence type="ECO:0000313" key="8">
    <source>
        <dbReference type="EMBL" id="KIE45046.1"/>
    </source>
</evidence>
<comment type="subcellular location">
    <subcellularLocation>
        <location evidence="1">Cell envelope</location>
    </subcellularLocation>
</comment>
<keyword evidence="4 6" id="KW-0732">Signal</keyword>
<dbReference type="GO" id="GO:0043190">
    <property type="term" value="C:ATP-binding cassette (ABC) transporter complex"/>
    <property type="evidence" value="ECO:0007669"/>
    <property type="project" value="InterPro"/>
</dbReference>
<keyword evidence="9" id="KW-1185">Reference proteome</keyword>
<dbReference type="PROSITE" id="PS51257">
    <property type="entry name" value="PROKAR_LIPOPROTEIN"/>
    <property type="match status" value="1"/>
</dbReference>
<comment type="caution">
    <text evidence="8">The sequence shown here is derived from an EMBL/GenBank/DDBJ whole genome shotgun (WGS) entry which is preliminary data.</text>
</comment>
<evidence type="ECO:0000256" key="2">
    <source>
        <dbReference type="ARBA" id="ARBA00005695"/>
    </source>
</evidence>
<evidence type="ECO:0000256" key="1">
    <source>
        <dbReference type="ARBA" id="ARBA00004196"/>
    </source>
</evidence>
<accession>A0A0C1R3L0</accession>
<organism evidence="8 9">
    <name type="scientific">Clostridium argentinense CDC 2741</name>
    <dbReference type="NCBI Taxonomy" id="1418104"/>
    <lineage>
        <taxon>Bacteria</taxon>
        <taxon>Bacillati</taxon>
        <taxon>Bacillota</taxon>
        <taxon>Clostridia</taxon>
        <taxon>Eubacteriales</taxon>
        <taxon>Clostridiaceae</taxon>
        <taxon>Clostridium</taxon>
    </lineage>
</organism>
<dbReference type="GO" id="GO:0015833">
    <property type="term" value="P:peptide transport"/>
    <property type="evidence" value="ECO:0007669"/>
    <property type="project" value="TreeGrafter"/>
</dbReference>
<evidence type="ECO:0000313" key="9">
    <source>
        <dbReference type="Proteomes" id="UP000031366"/>
    </source>
</evidence>
<dbReference type="Gene3D" id="3.10.105.10">
    <property type="entry name" value="Dipeptide-binding Protein, Domain 3"/>
    <property type="match status" value="1"/>
</dbReference>
<protein>
    <submittedName>
        <fullName evidence="8">Bacterial extracellular solute-binding s, 5 Middle family protein</fullName>
    </submittedName>
</protein>
<dbReference type="SUPFAM" id="SSF53850">
    <property type="entry name" value="Periplasmic binding protein-like II"/>
    <property type="match status" value="1"/>
</dbReference>
<dbReference type="GO" id="GO:1904680">
    <property type="term" value="F:peptide transmembrane transporter activity"/>
    <property type="evidence" value="ECO:0007669"/>
    <property type="project" value="TreeGrafter"/>
</dbReference>
<dbReference type="PIRSF" id="PIRSF002741">
    <property type="entry name" value="MppA"/>
    <property type="match status" value="1"/>
</dbReference>
<dbReference type="STRING" id="29341.RSJ17_05215"/>
<dbReference type="PANTHER" id="PTHR30290:SF10">
    <property type="entry name" value="PERIPLASMIC OLIGOPEPTIDE-BINDING PROTEIN-RELATED"/>
    <property type="match status" value="1"/>
</dbReference>
<feature type="signal peptide" evidence="6">
    <location>
        <begin position="1"/>
        <end position="24"/>
    </location>
</feature>
<name>A0A0C1R3L0_9CLOT</name>
<feature type="compositionally biased region" description="Basic and acidic residues" evidence="5">
    <location>
        <begin position="30"/>
        <end position="42"/>
    </location>
</feature>
<keyword evidence="3" id="KW-0813">Transport</keyword>
<evidence type="ECO:0000256" key="6">
    <source>
        <dbReference type="SAM" id="SignalP"/>
    </source>
</evidence>
<dbReference type="Pfam" id="PF00496">
    <property type="entry name" value="SBP_bac_5"/>
    <property type="match status" value="1"/>
</dbReference>
<feature type="domain" description="Solute-binding protein family 5" evidence="7">
    <location>
        <begin position="102"/>
        <end position="500"/>
    </location>
</feature>